<feature type="transmembrane region" description="Helical" evidence="8">
    <location>
        <begin position="35"/>
        <end position="52"/>
    </location>
</feature>
<name>A0A150XB55_9BACT</name>
<evidence type="ECO:0000256" key="2">
    <source>
        <dbReference type="ARBA" id="ARBA00012438"/>
    </source>
</evidence>
<evidence type="ECO:0000256" key="5">
    <source>
        <dbReference type="ARBA" id="ARBA00022777"/>
    </source>
</evidence>
<evidence type="ECO:0000313" key="11">
    <source>
        <dbReference type="Proteomes" id="UP000075606"/>
    </source>
</evidence>
<feature type="transmembrane region" description="Helical" evidence="8">
    <location>
        <begin position="7"/>
        <end position="29"/>
    </location>
</feature>
<keyword evidence="11" id="KW-1185">Reference proteome</keyword>
<keyword evidence="4" id="KW-0547">Nucleotide-binding</keyword>
<evidence type="ECO:0000313" key="10">
    <source>
        <dbReference type="EMBL" id="KYG75961.1"/>
    </source>
</evidence>
<evidence type="ECO:0000256" key="8">
    <source>
        <dbReference type="SAM" id="Phobius"/>
    </source>
</evidence>
<comment type="catalytic activity">
    <reaction evidence="1">
        <text>ATP + protein L-histidine = ADP + protein N-phospho-L-histidine.</text>
        <dbReference type="EC" id="2.7.13.3"/>
    </reaction>
</comment>
<dbReference type="EMBL" id="LRPC01000012">
    <property type="protein sequence ID" value="KYG75961.1"/>
    <property type="molecule type" value="Genomic_DNA"/>
</dbReference>
<keyword evidence="8" id="KW-0472">Membrane</keyword>
<dbReference type="InterPro" id="IPR003594">
    <property type="entry name" value="HATPase_dom"/>
</dbReference>
<feature type="domain" description="Histidine kinase" evidence="9">
    <location>
        <begin position="230"/>
        <end position="449"/>
    </location>
</feature>
<dbReference type="PRINTS" id="PR00344">
    <property type="entry name" value="BCTRLSENSOR"/>
</dbReference>
<dbReference type="SMART" id="SM00387">
    <property type="entry name" value="HATPase_c"/>
    <property type="match status" value="1"/>
</dbReference>
<evidence type="ECO:0000256" key="6">
    <source>
        <dbReference type="ARBA" id="ARBA00022840"/>
    </source>
</evidence>
<dbReference type="OrthoDB" id="1931120at2"/>
<dbReference type="InterPro" id="IPR050351">
    <property type="entry name" value="BphY/WalK/GraS-like"/>
</dbReference>
<dbReference type="PANTHER" id="PTHR42878">
    <property type="entry name" value="TWO-COMPONENT HISTIDINE KINASE"/>
    <property type="match status" value="1"/>
</dbReference>
<keyword evidence="7" id="KW-0902">Two-component regulatory system</keyword>
<protein>
    <recommendedName>
        <fullName evidence="2">histidine kinase</fullName>
        <ecNumber evidence="2">2.7.13.3</ecNumber>
    </recommendedName>
</protein>
<evidence type="ECO:0000256" key="7">
    <source>
        <dbReference type="ARBA" id="ARBA00023012"/>
    </source>
</evidence>
<dbReference type="GO" id="GO:0004673">
    <property type="term" value="F:protein histidine kinase activity"/>
    <property type="evidence" value="ECO:0007669"/>
    <property type="project" value="UniProtKB-EC"/>
</dbReference>
<dbReference type="SUPFAM" id="SSF55874">
    <property type="entry name" value="ATPase domain of HSP90 chaperone/DNA topoisomerase II/histidine kinase"/>
    <property type="match status" value="1"/>
</dbReference>
<reference evidence="10 11" key="1">
    <citation type="submission" date="2016-01" db="EMBL/GenBank/DDBJ databases">
        <title>Genome sequencing of Roseivirga spongicola UST030701-084.</title>
        <authorList>
            <person name="Selvaratnam C."/>
            <person name="Thevarajoo S."/>
            <person name="Goh K.M."/>
            <person name="Ee R."/>
            <person name="Chan K.-G."/>
            <person name="Chong C.S."/>
        </authorList>
    </citation>
    <scope>NUCLEOTIDE SEQUENCE [LARGE SCALE GENOMIC DNA]</scope>
    <source>
        <strain evidence="10 11">UST030701-084</strain>
    </source>
</reference>
<dbReference type="EC" id="2.7.13.3" evidence="2"/>
<keyword evidence="8" id="KW-0812">Transmembrane</keyword>
<dbReference type="InterPro" id="IPR005467">
    <property type="entry name" value="His_kinase_dom"/>
</dbReference>
<keyword evidence="6" id="KW-0067">ATP-binding</keyword>
<dbReference type="GO" id="GO:0005524">
    <property type="term" value="F:ATP binding"/>
    <property type="evidence" value="ECO:0007669"/>
    <property type="project" value="UniProtKB-KW"/>
</dbReference>
<dbReference type="PROSITE" id="PS50109">
    <property type="entry name" value="HIS_KIN"/>
    <property type="match status" value="1"/>
</dbReference>
<evidence type="ECO:0000256" key="4">
    <source>
        <dbReference type="ARBA" id="ARBA00022741"/>
    </source>
</evidence>
<keyword evidence="8" id="KW-1133">Transmembrane helix</keyword>
<gene>
    <name evidence="10" type="ORF">AWW68_09030</name>
</gene>
<evidence type="ECO:0000259" key="9">
    <source>
        <dbReference type="PROSITE" id="PS50109"/>
    </source>
</evidence>
<sequence length="449" mass="51151">MGFKNLRFVILIRVALLVLSIFLLAYIIYEVPNTVNSVFIAGLIIVQIYFLVRTLDKTNREIASFLSSIKYDDFTTTYPSSGRGKSMNELYNEFNTVIRKFREIRAEKEANYHYFRTIVQHVAIGLVTFNKLGEIQIINSAAKKLIGVDSLNSIFELSKVSPKLVESLVKLKTGGSALIELTNEGTRTQLSIYVIELVLRGEEFKLVSIQNIQSELEEKEMDAWQNLIRVLTHEIMNSVTPLSSLANTVEVNLVDNIEDDVPIEKEELEDIYLAVQTIKRRSEGLIRFVSDFRNLTRIPEPKIQEIEFSKVIDHIKVLLAHEMETRGIQFVVNINPKDLKIHVDKELIDQVLINIVQNAMHALNENEEEKMIIINAFVNEYGRPTMKIRDNGSGIDEEALGKIFIPFFTTKKQGSGIGLSLSKQIMRKHGGAITVRSVLQEGTEFTLRF</sequence>
<dbReference type="Proteomes" id="UP000075606">
    <property type="component" value="Unassembled WGS sequence"/>
</dbReference>
<keyword evidence="5 10" id="KW-0418">Kinase</keyword>
<comment type="caution">
    <text evidence="10">The sequence shown here is derived from an EMBL/GenBank/DDBJ whole genome shotgun (WGS) entry which is preliminary data.</text>
</comment>
<dbReference type="RefSeq" id="WP_068220183.1">
    <property type="nucleotide sequence ID" value="NZ_CP139724.1"/>
</dbReference>
<dbReference type="STRING" id="333140.AWW68_09030"/>
<evidence type="ECO:0000256" key="1">
    <source>
        <dbReference type="ARBA" id="ARBA00000085"/>
    </source>
</evidence>
<dbReference type="PANTHER" id="PTHR42878:SF7">
    <property type="entry name" value="SENSOR HISTIDINE KINASE GLRK"/>
    <property type="match status" value="1"/>
</dbReference>
<accession>A0A150XB55</accession>
<keyword evidence="3" id="KW-0808">Transferase</keyword>
<evidence type="ECO:0000256" key="3">
    <source>
        <dbReference type="ARBA" id="ARBA00022679"/>
    </source>
</evidence>
<dbReference type="GO" id="GO:0030295">
    <property type="term" value="F:protein kinase activator activity"/>
    <property type="evidence" value="ECO:0007669"/>
    <property type="project" value="TreeGrafter"/>
</dbReference>
<dbReference type="GO" id="GO:0007234">
    <property type="term" value="P:osmosensory signaling via phosphorelay pathway"/>
    <property type="evidence" value="ECO:0007669"/>
    <property type="project" value="TreeGrafter"/>
</dbReference>
<dbReference type="GO" id="GO:0000156">
    <property type="term" value="F:phosphorelay response regulator activity"/>
    <property type="evidence" value="ECO:0007669"/>
    <property type="project" value="TreeGrafter"/>
</dbReference>
<dbReference type="InterPro" id="IPR036890">
    <property type="entry name" value="HATPase_C_sf"/>
</dbReference>
<organism evidence="10 11">
    <name type="scientific">Roseivirga spongicola</name>
    <dbReference type="NCBI Taxonomy" id="333140"/>
    <lineage>
        <taxon>Bacteria</taxon>
        <taxon>Pseudomonadati</taxon>
        <taxon>Bacteroidota</taxon>
        <taxon>Cytophagia</taxon>
        <taxon>Cytophagales</taxon>
        <taxon>Roseivirgaceae</taxon>
        <taxon>Roseivirga</taxon>
    </lineage>
</organism>
<dbReference type="InterPro" id="IPR004358">
    <property type="entry name" value="Sig_transdc_His_kin-like_C"/>
</dbReference>
<proteinExistence type="predicted"/>
<dbReference type="Pfam" id="PF02518">
    <property type="entry name" value="HATPase_c"/>
    <property type="match status" value="1"/>
</dbReference>
<dbReference type="AlphaFoldDB" id="A0A150XB55"/>
<dbReference type="Gene3D" id="3.30.565.10">
    <property type="entry name" value="Histidine kinase-like ATPase, C-terminal domain"/>
    <property type="match status" value="1"/>
</dbReference>